<evidence type="ECO:0000313" key="3">
    <source>
        <dbReference type="Proteomes" id="UP000257039"/>
    </source>
</evidence>
<dbReference type="RefSeq" id="WP_094785673.1">
    <property type="nucleotide sequence ID" value="NZ_NDXW01000001.1"/>
</dbReference>
<sequence>MEKIISHKTHSEVSISPDTQSIIDAIKNRVRNNSLNLILPLEDTLALVDELAEFDLGRFLLHNRGLNGYWTSYIFTQQCDSEKEHPLKKWLMEDSLLSQARERFHRFKCLLKSEISTAKTFASIPCGVMDDLLDQDYSHHSGIKIKGIDLDPESISHAKEKAKRVGLSNLCDFEIRDAWDLDYESVFDVITSNGLNMYESAPERLIALYSNFAKALKPGGRLYISFLTPPPQVGDAEWEKYGIPEEDLKREFSIFGDILQATYLNFVSEEEIRHQMQVAGLQVTDVFYNERGVLPVLKAVKPS</sequence>
<dbReference type="Proteomes" id="UP000257039">
    <property type="component" value="Unassembled WGS sequence"/>
</dbReference>
<gene>
    <name evidence="2" type="ORF">B9G39_00945</name>
</gene>
<dbReference type="Pfam" id="PF13847">
    <property type="entry name" value="Methyltransf_31"/>
    <property type="match status" value="1"/>
</dbReference>
<dbReference type="GO" id="GO:0032259">
    <property type="term" value="P:methylation"/>
    <property type="evidence" value="ECO:0007669"/>
    <property type="project" value="UniProtKB-KW"/>
</dbReference>
<dbReference type="InterPro" id="IPR025714">
    <property type="entry name" value="Methyltranfer_dom"/>
</dbReference>
<proteinExistence type="predicted"/>
<dbReference type="AlphaFoldDB" id="A0A4P9VJZ0"/>
<evidence type="ECO:0000259" key="1">
    <source>
        <dbReference type="Pfam" id="PF13847"/>
    </source>
</evidence>
<keyword evidence="3" id="KW-1185">Reference proteome</keyword>
<evidence type="ECO:0000313" key="2">
    <source>
        <dbReference type="EMBL" id="RDH42122.1"/>
    </source>
</evidence>
<dbReference type="EMBL" id="NDXW01000001">
    <property type="protein sequence ID" value="RDH42122.1"/>
    <property type="molecule type" value="Genomic_DNA"/>
</dbReference>
<keyword evidence="2" id="KW-0808">Transferase</keyword>
<dbReference type="Gene3D" id="3.40.50.150">
    <property type="entry name" value="Vaccinia Virus protein VP39"/>
    <property type="match status" value="1"/>
</dbReference>
<accession>A0A4P9VJZ0</accession>
<comment type="caution">
    <text evidence="2">The sequence shown here is derived from an EMBL/GenBank/DDBJ whole genome shotgun (WGS) entry which is preliminary data.</text>
</comment>
<reference evidence="2 3" key="1">
    <citation type="submission" date="2017-04" db="EMBL/GenBank/DDBJ databases">
        <title>Draft genome sequence of Zooshikella ganghwensis VG4 isolated from Red Sea sediments.</title>
        <authorList>
            <person name="Rehman Z."/>
            <person name="Alam I."/>
            <person name="Kamau A."/>
            <person name="Bajic V."/>
            <person name="Leiknes T."/>
        </authorList>
    </citation>
    <scope>NUCLEOTIDE SEQUENCE [LARGE SCALE GENOMIC DNA]</scope>
    <source>
        <strain evidence="2 3">VG4</strain>
    </source>
</reference>
<organism evidence="2 3">
    <name type="scientific">Zooshikella ganghwensis</name>
    <dbReference type="NCBI Taxonomy" id="202772"/>
    <lineage>
        <taxon>Bacteria</taxon>
        <taxon>Pseudomonadati</taxon>
        <taxon>Pseudomonadota</taxon>
        <taxon>Gammaproteobacteria</taxon>
        <taxon>Oceanospirillales</taxon>
        <taxon>Zooshikellaceae</taxon>
        <taxon>Zooshikella</taxon>
    </lineage>
</organism>
<feature type="domain" description="Methyltransferase" evidence="1">
    <location>
        <begin position="142"/>
        <end position="225"/>
    </location>
</feature>
<protein>
    <submittedName>
        <fullName evidence="2">Class I SAM-dependent methyltransferase</fullName>
    </submittedName>
</protein>
<dbReference type="SUPFAM" id="SSF53335">
    <property type="entry name" value="S-adenosyl-L-methionine-dependent methyltransferases"/>
    <property type="match status" value="1"/>
</dbReference>
<keyword evidence="2" id="KW-0489">Methyltransferase</keyword>
<name>A0A4P9VJZ0_9GAMM</name>
<dbReference type="CDD" id="cd02440">
    <property type="entry name" value="AdoMet_MTases"/>
    <property type="match status" value="1"/>
</dbReference>
<dbReference type="GO" id="GO:0008168">
    <property type="term" value="F:methyltransferase activity"/>
    <property type="evidence" value="ECO:0007669"/>
    <property type="project" value="UniProtKB-KW"/>
</dbReference>
<dbReference type="InterPro" id="IPR029063">
    <property type="entry name" value="SAM-dependent_MTases_sf"/>
</dbReference>